<reference evidence="6 7" key="1">
    <citation type="submission" date="2019-10" db="EMBL/GenBank/DDBJ databases">
        <title>Nocardia macrotermitis sp. nov. and Nocardia aurantia sp. nov., isolated from the gut of fungus growing-termite Macrotermes natalensis.</title>
        <authorList>
            <person name="Benndorf R."/>
            <person name="Schwitalla J."/>
            <person name="Martin K."/>
            <person name="De Beer W."/>
            <person name="Kaster A.-K."/>
            <person name="Vollmers J."/>
            <person name="Poulsen M."/>
            <person name="Beemelmanns C."/>
        </authorList>
    </citation>
    <scope>NUCLEOTIDE SEQUENCE [LARGE SCALE GENOMIC DNA]</scope>
    <source>
        <strain evidence="6 7">RB56</strain>
    </source>
</reference>
<evidence type="ECO:0000256" key="2">
    <source>
        <dbReference type="ARBA" id="ARBA00022559"/>
    </source>
</evidence>
<keyword evidence="2 5" id="KW-0575">Peroxidase</keyword>
<proteinExistence type="inferred from homology"/>
<dbReference type="Pfam" id="PF00255">
    <property type="entry name" value="GSHPx"/>
    <property type="match status" value="1"/>
</dbReference>
<dbReference type="FunFam" id="3.40.30.10:FF:000010">
    <property type="entry name" value="Glutathione peroxidase"/>
    <property type="match status" value="1"/>
</dbReference>
<dbReference type="PROSITE" id="PS51355">
    <property type="entry name" value="GLUTATHIONE_PEROXID_3"/>
    <property type="match status" value="1"/>
</dbReference>
<dbReference type="GO" id="GO:0034599">
    <property type="term" value="P:cellular response to oxidative stress"/>
    <property type="evidence" value="ECO:0007669"/>
    <property type="project" value="TreeGrafter"/>
</dbReference>
<dbReference type="GO" id="GO:0004601">
    <property type="term" value="F:peroxidase activity"/>
    <property type="evidence" value="ECO:0007669"/>
    <property type="project" value="UniProtKB-KW"/>
</dbReference>
<dbReference type="InterPro" id="IPR029759">
    <property type="entry name" value="GPX_AS"/>
</dbReference>
<dbReference type="SUPFAM" id="SSF52833">
    <property type="entry name" value="Thioredoxin-like"/>
    <property type="match status" value="1"/>
</dbReference>
<dbReference type="Gene3D" id="3.40.30.10">
    <property type="entry name" value="Glutaredoxin"/>
    <property type="match status" value="1"/>
</dbReference>
<dbReference type="PANTHER" id="PTHR11592">
    <property type="entry name" value="GLUTATHIONE PEROXIDASE"/>
    <property type="match status" value="1"/>
</dbReference>
<organism evidence="6 7">
    <name type="scientific">Nocardia aurantia</name>
    <dbReference type="NCBI Taxonomy" id="2585199"/>
    <lineage>
        <taxon>Bacteria</taxon>
        <taxon>Bacillati</taxon>
        <taxon>Actinomycetota</taxon>
        <taxon>Actinomycetes</taxon>
        <taxon>Mycobacteriales</taxon>
        <taxon>Nocardiaceae</taxon>
        <taxon>Nocardia</taxon>
    </lineage>
</organism>
<comment type="similarity">
    <text evidence="1 5">Belongs to the glutathione peroxidase family.</text>
</comment>
<accession>A0A7K0DGA6</accession>
<evidence type="ECO:0000256" key="3">
    <source>
        <dbReference type="ARBA" id="ARBA00023002"/>
    </source>
</evidence>
<evidence type="ECO:0000256" key="1">
    <source>
        <dbReference type="ARBA" id="ARBA00006926"/>
    </source>
</evidence>
<evidence type="ECO:0000256" key="5">
    <source>
        <dbReference type="RuleBase" id="RU000499"/>
    </source>
</evidence>
<evidence type="ECO:0000256" key="4">
    <source>
        <dbReference type="PIRSR" id="PIRSR000303-1"/>
    </source>
</evidence>
<dbReference type="AlphaFoldDB" id="A0A7K0DGA6"/>
<name>A0A7K0DGA6_9NOCA</name>
<evidence type="ECO:0000313" key="6">
    <source>
        <dbReference type="EMBL" id="MQY24850.1"/>
    </source>
</evidence>
<feature type="active site" evidence="4">
    <location>
        <position position="39"/>
    </location>
</feature>
<dbReference type="InterPro" id="IPR036249">
    <property type="entry name" value="Thioredoxin-like_sf"/>
</dbReference>
<dbReference type="PRINTS" id="PR01011">
    <property type="entry name" value="GLUTPROXDASE"/>
</dbReference>
<comment type="caution">
    <text evidence="6">The sequence shown here is derived from an EMBL/GenBank/DDBJ whole genome shotgun (WGS) entry which is preliminary data.</text>
</comment>
<evidence type="ECO:0000313" key="7">
    <source>
        <dbReference type="Proteomes" id="UP000431401"/>
    </source>
</evidence>
<protein>
    <recommendedName>
        <fullName evidence="5">Glutathione peroxidase</fullName>
    </recommendedName>
</protein>
<dbReference type="InterPro" id="IPR029760">
    <property type="entry name" value="GPX_CS"/>
</dbReference>
<keyword evidence="7" id="KW-1185">Reference proteome</keyword>
<dbReference type="PROSITE" id="PS00460">
    <property type="entry name" value="GLUTATHIONE_PEROXID_1"/>
    <property type="match status" value="1"/>
</dbReference>
<dbReference type="InterPro" id="IPR000889">
    <property type="entry name" value="Glutathione_peroxidase"/>
</dbReference>
<dbReference type="CDD" id="cd00340">
    <property type="entry name" value="GSH_Peroxidase"/>
    <property type="match status" value="1"/>
</dbReference>
<dbReference type="PROSITE" id="PS00763">
    <property type="entry name" value="GLUTATHIONE_PEROXID_2"/>
    <property type="match status" value="1"/>
</dbReference>
<keyword evidence="3 5" id="KW-0560">Oxidoreductase</keyword>
<sequence length="182" mass="20077">MVDAMSVYEYSVTTANGETKSLGDYKDRVILIVNVASKCGFTPQYAGLEALHQATKDRGLDILGFPCNQFGDQEPGTNAEIQDFCSTEYNVTFPVFAKLEVNGPDADPLYTYLRAEAPGDFGPDAGFLYEHIAKNRPETIGTDEVKWNFTKFLVGRDGEVIRRYESTATPEEIGADIALLLD</sequence>
<dbReference type="EMBL" id="WEGI01000001">
    <property type="protein sequence ID" value="MQY24850.1"/>
    <property type="molecule type" value="Genomic_DNA"/>
</dbReference>
<dbReference type="PIRSF" id="PIRSF000303">
    <property type="entry name" value="Glutathion_perox"/>
    <property type="match status" value="1"/>
</dbReference>
<dbReference type="PANTHER" id="PTHR11592:SF78">
    <property type="entry name" value="GLUTATHIONE PEROXIDASE"/>
    <property type="match status" value="1"/>
</dbReference>
<gene>
    <name evidence="6" type="primary">gpx1</name>
    <name evidence="6" type="ORF">NRB56_04030</name>
</gene>
<dbReference type="Proteomes" id="UP000431401">
    <property type="component" value="Unassembled WGS sequence"/>
</dbReference>